<evidence type="ECO:0000313" key="16">
    <source>
        <dbReference type="Proteomes" id="UP000663879"/>
    </source>
</evidence>
<reference evidence="15" key="1">
    <citation type="submission" date="2021-02" db="EMBL/GenBank/DDBJ databases">
        <authorList>
            <person name="Nowell W R."/>
        </authorList>
    </citation>
    <scope>NUCLEOTIDE SEQUENCE</scope>
    <source>
        <strain evidence="15">Ploen Becks lab</strain>
    </source>
</reference>
<evidence type="ECO:0000259" key="14">
    <source>
        <dbReference type="Pfam" id="PF00156"/>
    </source>
</evidence>
<evidence type="ECO:0000256" key="12">
    <source>
        <dbReference type="ARBA" id="ARBA00022842"/>
    </source>
</evidence>
<dbReference type="AlphaFoldDB" id="A0A814GQP4"/>
<evidence type="ECO:0000256" key="5">
    <source>
        <dbReference type="ARBA" id="ARBA00011895"/>
    </source>
</evidence>
<keyword evidence="7 13" id="KW-0328">Glycosyltransferase</keyword>
<dbReference type="GO" id="GO:0000287">
    <property type="term" value="F:magnesium ion binding"/>
    <property type="evidence" value="ECO:0007669"/>
    <property type="project" value="TreeGrafter"/>
</dbReference>
<dbReference type="InterPro" id="IPR005904">
    <property type="entry name" value="Hxn_phspho_trans"/>
</dbReference>
<evidence type="ECO:0000256" key="9">
    <source>
        <dbReference type="ARBA" id="ARBA00022723"/>
    </source>
</evidence>
<dbReference type="Pfam" id="PF00156">
    <property type="entry name" value="Pribosyltran"/>
    <property type="match status" value="1"/>
</dbReference>
<evidence type="ECO:0000313" key="15">
    <source>
        <dbReference type="EMBL" id="CAF0999720.1"/>
    </source>
</evidence>
<dbReference type="GO" id="GO:0006178">
    <property type="term" value="P:guanine salvage"/>
    <property type="evidence" value="ECO:0007669"/>
    <property type="project" value="TreeGrafter"/>
</dbReference>
<protein>
    <recommendedName>
        <fullName evidence="5 13">Hypoxanthine phosphoribosyltransferase</fullName>
        <ecNumber evidence="5 13">2.4.2.8</ecNumber>
    </recommendedName>
</protein>
<comment type="cofactor">
    <cofactor evidence="1 13">
        <name>Mg(2+)</name>
        <dbReference type="ChEBI" id="CHEBI:18420"/>
    </cofactor>
</comment>
<evidence type="ECO:0000256" key="1">
    <source>
        <dbReference type="ARBA" id="ARBA00001946"/>
    </source>
</evidence>
<comment type="pathway">
    <text evidence="3 13">Purine metabolism; IMP biosynthesis via salvage pathway; IMP from hypoxanthine: step 1/1.</text>
</comment>
<keyword evidence="12 13" id="KW-0460">Magnesium</keyword>
<dbReference type="GO" id="GO:0000166">
    <property type="term" value="F:nucleotide binding"/>
    <property type="evidence" value="ECO:0007669"/>
    <property type="project" value="UniProtKB-KW"/>
</dbReference>
<evidence type="ECO:0000256" key="4">
    <source>
        <dbReference type="ARBA" id="ARBA00008391"/>
    </source>
</evidence>
<proteinExistence type="inferred from homology"/>
<evidence type="ECO:0000256" key="8">
    <source>
        <dbReference type="ARBA" id="ARBA00022679"/>
    </source>
</evidence>
<dbReference type="Proteomes" id="UP000663879">
    <property type="component" value="Unassembled WGS sequence"/>
</dbReference>
<keyword evidence="16" id="KW-1185">Reference proteome</keyword>
<keyword evidence="10 13" id="KW-0660">Purine salvage</keyword>
<evidence type="ECO:0000256" key="13">
    <source>
        <dbReference type="RuleBase" id="RU364099"/>
    </source>
</evidence>
<evidence type="ECO:0000256" key="10">
    <source>
        <dbReference type="ARBA" id="ARBA00022726"/>
    </source>
</evidence>
<organism evidence="15 16">
    <name type="scientific">Brachionus calyciflorus</name>
    <dbReference type="NCBI Taxonomy" id="104777"/>
    <lineage>
        <taxon>Eukaryota</taxon>
        <taxon>Metazoa</taxon>
        <taxon>Spiralia</taxon>
        <taxon>Gnathifera</taxon>
        <taxon>Rotifera</taxon>
        <taxon>Eurotatoria</taxon>
        <taxon>Monogononta</taxon>
        <taxon>Pseudotrocha</taxon>
        <taxon>Ploima</taxon>
        <taxon>Brachionidae</taxon>
        <taxon>Brachionus</taxon>
    </lineage>
</organism>
<accession>A0A814GQP4</accession>
<dbReference type="GO" id="GO:0004422">
    <property type="term" value="F:hypoxanthine phosphoribosyltransferase activity"/>
    <property type="evidence" value="ECO:0007669"/>
    <property type="project" value="InterPro"/>
</dbReference>
<evidence type="ECO:0000256" key="7">
    <source>
        <dbReference type="ARBA" id="ARBA00022676"/>
    </source>
</evidence>
<dbReference type="OrthoDB" id="9449045at2759"/>
<dbReference type="GO" id="GO:0006166">
    <property type="term" value="P:purine ribonucleoside salvage"/>
    <property type="evidence" value="ECO:0007669"/>
    <property type="project" value="UniProtKB-KW"/>
</dbReference>
<feature type="domain" description="Phosphoribosyltransferase" evidence="14">
    <location>
        <begin position="46"/>
        <end position="199"/>
    </location>
</feature>
<dbReference type="InterPro" id="IPR029057">
    <property type="entry name" value="PRTase-like"/>
</dbReference>
<dbReference type="SUPFAM" id="SSF53271">
    <property type="entry name" value="PRTase-like"/>
    <property type="match status" value="1"/>
</dbReference>
<comment type="subcellular location">
    <subcellularLocation>
        <location evidence="2 13">Cytoplasm</location>
    </subcellularLocation>
</comment>
<comment type="caution">
    <text evidence="15">The sequence shown here is derived from an EMBL/GenBank/DDBJ whole genome shotgun (WGS) entry which is preliminary data.</text>
</comment>
<dbReference type="GO" id="GO:0005829">
    <property type="term" value="C:cytosol"/>
    <property type="evidence" value="ECO:0007669"/>
    <property type="project" value="TreeGrafter"/>
</dbReference>
<dbReference type="InterPro" id="IPR000836">
    <property type="entry name" value="PRTase_dom"/>
</dbReference>
<dbReference type="FunFam" id="3.40.50.2020:FF:000053">
    <property type="entry name" value="Hypoxanthine phosphoribosyltransferase"/>
    <property type="match status" value="1"/>
</dbReference>
<keyword evidence="8 13" id="KW-0808">Transferase</keyword>
<sequence>MSVETKKKCRSIHISDDDPGIPTDLLSIPLHYRDDIENVLIPYGLILDRTEALATDIFNDCGNEPLICLCVLKGGYKFFADLTERIQNRNRTNGHKSLPMMLDFIRLKSYHNDKSVGEVQIIGGDDMSQIKGKNVLIVEDIIDTGKTMVKLLTLLEKFKPKSVRVCSLLVKRTPHSNGYEPDYAGFSIPEKFVVGYALDLNEHFRDLEHICVFKPTSLGKYSV</sequence>
<dbReference type="UniPathway" id="UPA00591">
    <property type="reaction ID" value="UER00648"/>
</dbReference>
<dbReference type="GO" id="GO:0046100">
    <property type="term" value="P:hypoxanthine metabolic process"/>
    <property type="evidence" value="ECO:0007669"/>
    <property type="project" value="TreeGrafter"/>
</dbReference>
<name>A0A814GQP4_9BILA</name>
<dbReference type="GO" id="GO:0032263">
    <property type="term" value="P:GMP salvage"/>
    <property type="evidence" value="ECO:0007669"/>
    <property type="project" value="TreeGrafter"/>
</dbReference>
<gene>
    <name evidence="15" type="ORF">OXX778_LOCUS16342</name>
</gene>
<dbReference type="PANTHER" id="PTHR43340:SF1">
    <property type="entry name" value="HYPOXANTHINE PHOSPHORIBOSYLTRANSFERASE"/>
    <property type="match status" value="1"/>
</dbReference>
<dbReference type="EMBL" id="CAJNOC010003837">
    <property type="protein sequence ID" value="CAF0999720.1"/>
    <property type="molecule type" value="Genomic_DNA"/>
</dbReference>
<evidence type="ECO:0000256" key="6">
    <source>
        <dbReference type="ARBA" id="ARBA00022490"/>
    </source>
</evidence>
<keyword evidence="9 13" id="KW-0479">Metal-binding</keyword>
<dbReference type="NCBIfam" id="TIGR01203">
    <property type="entry name" value="HGPRTase"/>
    <property type="match status" value="1"/>
</dbReference>
<dbReference type="PANTHER" id="PTHR43340">
    <property type="entry name" value="HYPOXANTHINE-GUANINE PHOSPHORIBOSYLTRANSFERASE"/>
    <property type="match status" value="1"/>
</dbReference>
<evidence type="ECO:0000256" key="2">
    <source>
        <dbReference type="ARBA" id="ARBA00004496"/>
    </source>
</evidence>
<dbReference type="GO" id="GO:0032264">
    <property type="term" value="P:IMP salvage"/>
    <property type="evidence" value="ECO:0007669"/>
    <property type="project" value="UniProtKB-UniPathway"/>
</dbReference>
<dbReference type="InterPro" id="IPR050408">
    <property type="entry name" value="HGPRT"/>
</dbReference>
<dbReference type="Gene3D" id="3.40.50.2020">
    <property type="match status" value="1"/>
</dbReference>
<comment type="similarity">
    <text evidence="4 13">Belongs to the purine/pyrimidine phosphoribosyltransferase family.</text>
</comment>
<keyword evidence="11 13" id="KW-0547">Nucleotide-binding</keyword>
<keyword evidence="6 13" id="KW-0963">Cytoplasm</keyword>
<comment type="catalytic activity">
    <reaction evidence="13">
        <text>IMP + diphosphate = hypoxanthine + 5-phospho-alpha-D-ribose 1-diphosphate</text>
        <dbReference type="Rhea" id="RHEA:17973"/>
        <dbReference type="ChEBI" id="CHEBI:17368"/>
        <dbReference type="ChEBI" id="CHEBI:33019"/>
        <dbReference type="ChEBI" id="CHEBI:58017"/>
        <dbReference type="ChEBI" id="CHEBI:58053"/>
        <dbReference type="EC" id="2.4.2.8"/>
    </reaction>
</comment>
<evidence type="ECO:0000256" key="11">
    <source>
        <dbReference type="ARBA" id="ARBA00022741"/>
    </source>
</evidence>
<dbReference type="CDD" id="cd06223">
    <property type="entry name" value="PRTases_typeI"/>
    <property type="match status" value="1"/>
</dbReference>
<evidence type="ECO:0000256" key="3">
    <source>
        <dbReference type="ARBA" id="ARBA00004669"/>
    </source>
</evidence>
<dbReference type="EC" id="2.4.2.8" evidence="5 13"/>